<evidence type="ECO:0000313" key="2">
    <source>
        <dbReference type="Proteomes" id="UP000325081"/>
    </source>
</evidence>
<feature type="non-terminal residue" evidence="1">
    <location>
        <position position="205"/>
    </location>
</feature>
<dbReference type="AlphaFoldDB" id="A0A5A7PRS1"/>
<evidence type="ECO:0000313" key="1">
    <source>
        <dbReference type="EMBL" id="GER35336.1"/>
    </source>
</evidence>
<protein>
    <submittedName>
        <fullName evidence="1">Bidirectional sugar transporter SWEET3a</fullName>
    </submittedName>
</protein>
<organism evidence="1 2">
    <name type="scientific">Striga asiatica</name>
    <name type="common">Asiatic witchweed</name>
    <name type="synonym">Buchnera asiatica</name>
    <dbReference type="NCBI Taxonomy" id="4170"/>
    <lineage>
        <taxon>Eukaryota</taxon>
        <taxon>Viridiplantae</taxon>
        <taxon>Streptophyta</taxon>
        <taxon>Embryophyta</taxon>
        <taxon>Tracheophyta</taxon>
        <taxon>Spermatophyta</taxon>
        <taxon>Magnoliopsida</taxon>
        <taxon>eudicotyledons</taxon>
        <taxon>Gunneridae</taxon>
        <taxon>Pentapetalae</taxon>
        <taxon>asterids</taxon>
        <taxon>lamiids</taxon>
        <taxon>Lamiales</taxon>
        <taxon>Orobanchaceae</taxon>
        <taxon>Buchnereae</taxon>
        <taxon>Striga</taxon>
    </lineage>
</organism>
<gene>
    <name evidence="1" type="ORF">STAS_11608</name>
</gene>
<name>A0A5A7PRS1_STRAF</name>
<dbReference type="OrthoDB" id="417037at2759"/>
<sequence length="205" mass="23250">TSFQNQTAKASKAIYTSACLILKAKTLLIINDTSDFITGPHHDLLLQYLIICIHGRAKEADKLSHDIQLPPKIAHPSKTVKTSCKNRVTRELVVLFFGVENKQFHFSSKMKKNHYCIEKDTIIDKEGQDAGQKNPGERKYGKFIIVSKSPLTKVQTDKTIPHKIPTPKVKVITKYKLMVTHSLTYSPLHHIRPKLLSPLDFPVEK</sequence>
<dbReference type="Proteomes" id="UP000325081">
    <property type="component" value="Unassembled WGS sequence"/>
</dbReference>
<keyword evidence="2" id="KW-1185">Reference proteome</keyword>
<keyword evidence="1" id="KW-0813">Transport</keyword>
<reference evidence="2" key="1">
    <citation type="journal article" date="2019" name="Curr. Biol.">
        <title>Genome Sequence of Striga asiatica Provides Insight into the Evolution of Plant Parasitism.</title>
        <authorList>
            <person name="Yoshida S."/>
            <person name="Kim S."/>
            <person name="Wafula E.K."/>
            <person name="Tanskanen J."/>
            <person name="Kim Y.M."/>
            <person name="Honaas L."/>
            <person name="Yang Z."/>
            <person name="Spallek T."/>
            <person name="Conn C.E."/>
            <person name="Ichihashi Y."/>
            <person name="Cheong K."/>
            <person name="Cui S."/>
            <person name="Der J.P."/>
            <person name="Gundlach H."/>
            <person name="Jiao Y."/>
            <person name="Hori C."/>
            <person name="Ishida J.K."/>
            <person name="Kasahara H."/>
            <person name="Kiba T."/>
            <person name="Kim M.S."/>
            <person name="Koo N."/>
            <person name="Laohavisit A."/>
            <person name="Lee Y.H."/>
            <person name="Lumba S."/>
            <person name="McCourt P."/>
            <person name="Mortimer J.C."/>
            <person name="Mutuku J.M."/>
            <person name="Nomura T."/>
            <person name="Sasaki-Sekimoto Y."/>
            <person name="Seto Y."/>
            <person name="Wang Y."/>
            <person name="Wakatake T."/>
            <person name="Sakakibara H."/>
            <person name="Demura T."/>
            <person name="Yamaguchi S."/>
            <person name="Yoneyama K."/>
            <person name="Manabe R.I."/>
            <person name="Nelson D.C."/>
            <person name="Schulman A.H."/>
            <person name="Timko M.P."/>
            <person name="dePamphilis C.W."/>
            <person name="Choi D."/>
            <person name="Shirasu K."/>
        </authorList>
    </citation>
    <scope>NUCLEOTIDE SEQUENCE [LARGE SCALE GENOMIC DNA]</scope>
    <source>
        <strain evidence="2">cv. UVA1</strain>
    </source>
</reference>
<proteinExistence type="predicted"/>
<accession>A0A5A7PRS1</accession>
<feature type="non-terminal residue" evidence="1">
    <location>
        <position position="1"/>
    </location>
</feature>
<keyword evidence="1" id="KW-0762">Sugar transport</keyword>
<dbReference type="EMBL" id="BKCP01004961">
    <property type="protein sequence ID" value="GER35336.1"/>
    <property type="molecule type" value="Genomic_DNA"/>
</dbReference>
<comment type="caution">
    <text evidence="1">The sequence shown here is derived from an EMBL/GenBank/DDBJ whole genome shotgun (WGS) entry which is preliminary data.</text>
</comment>